<sequence>MISPATILSFQQSAKSVCLRIANGNKNIQTNHFLFKELILRDLTRPSRGEGSRPIRNEHFTVLQLTQKDRALNSDHTARKTWG</sequence>
<name>A0AAE0YID1_9GAST</name>
<dbReference type="EMBL" id="JAWDGP010006183">
    <property type="protein sequence ID" value="KAK3745953.1"/>
    <property type="molecule type" value="Genomic_DNA"/>
</dbReference>
<keyword evidence="2" id="KW-1185">Reference proteome</keyword>
<protein>
    <submittedName>
        <fullName evidence="1">Uncharacterized protein</fullName>
    </submittedName>
</protein>
<comment type="caution">
    <text evidence="1">The sequence shown here is derived from an EMBL/GenBank/DDBJ whole genome shotgun (WGS) entry which is preliminary data.</text>
</comment>
<organism evidence="1 2">
    <name type="scientific">Elysia crispata</name>
    <name type="common">lettuce slug</name>
    <dbReference type="NCBI Taxonomy" id="231223"/>
    <lineage>
        <taxon>Eukaryota</taxon>
        <taxon>Metazoa</taxon>
        <taxon>Spiralia</taxon>
        <taxon>Lophotrochozoa</taxon>
        <taxon>Mollusca</taxon>
        <taxon>Gastropoda</taxon>
        <taxon>Heterobranchia</taxon>
        <taxon>Euthyneura</taxon>
        <taxon>Panpulmonata</taxon>
        <taxon>Sacoglossa</taxon>
        <taxon>Placobranchoidea</taxon>
        <taxon>Plakobranchidae</taxon>
        <taxon>Elysia</taxon>
    </lineage>
</organism>
<evidence type="ECO:0000313" key="2">
    <source>
        <dbReference type="Proteomes" id="UP001283361"/>
    </source>
</evidence>
<dbReference type="Proteomes" id="UP001283361">
    <property type="component" value="Unassembled WGS sequence"/>
</dbReference>
<accession>A0AAE0YID1</accession>
<evidence type="ECO:0000313" key="1">
    <source>
        <dbReference type="EMBL" id="KAK3745953.1"/>
    </source>
</evidence>
<proteinExistence type="predicted"/>
<reference evidence="1" key="1">
    <citation type="journal article" date="2023" name="G3 (Bethesda)">
        <title>A reference genome for the long-term kleptoplast-retaining sea slug Elysia crispata morphotype clarki.</title>
        <authorList>
            <person name="Eastman K.E."/>
            <person name="Pendleton A.L."/>
            <person name="Shaikh M.A."/>
            <person name="Suttiyut T."/>
            <person name="Ogas R."/>
            <person name="Tomko P."/>
            <person name="Gavelis G."/>
            <person name="Widhalm J.R."/>
            <person name="Wisecaver J.H."/>
        </authorList>
    </citation>
    <scope>NUCLEOTIDE SEQUENCE</scope>
    <source>
        <strain evidence="1">ECLA1</strain>
    </source>
</reference>
<gene>
    <name evidence="1" type="ORF">RRG08_057753</name>
</gene>
<dbReference type="AlphaFoldDB" id="A0AAE0YID1"/>